<accession>A0AAN8F8X0</accession>
<keyword evidence="3" id="KW-1185">Reference proteome</keyword>
<protein>
    <submittedName>
        <fullName evidence="2">Uncharacterized protein</fullName>
    </submittedName>
</protein>
<sequence>MPGSRRLVFSGGLDDAHAMRRSYGAALAAIFQRSAARASLKGFGQICESPDGEGHVPNGSNGSRAPMEN</sequence>
<evidence type="ECO:0000256" key="1">
    <source>
        <dbReference type="SAM" id="MobiDB-lite"/>
    </source>
</evidence>
<evidence type="ECO:0000313" key="2">
    <source>
        <dbReference type="EMBL" id="KAK5974377.1"/>
    </source>
</evidence>
<reference evidence="2 3" key="1">
    <citation type="submission" date="2019-10" db="EMBL/GenBank/DDBJ databases">
        <title>Assembly and Annotation for the nematode Trichostrongylus colubriformis.</title>
        <authorList>
            <person name="Martin J."/>
        </authorList>
    </citation>
    <scope>NUCLEOTIDE SEQUENCE [LARGE SCALE GENOMIC DNA]</scope>
    <source>
        <strain evidence="2">G859</strain>
        <tissue evidence="2">Whole worm</tissue>
    </source>
</reference>
<proteinExistence type="predicted"/>
<name>A0AAN8F8X0_TRICO</name>
<comment type="caution">
    <text evidence="2">The sequence shown here is derived from an EMBL/GenBank/DDBJ whole genome shotgun (WGS) entry which is preliminary data.</text>
</comment>
<organism evidence="2 3">
    <name type="scientific">Trichostrongylus colubriformis</name>
    <name type="common">Black scour worm</name>
    <dbReference type="NCBI Taxonomy" id="6319"/>
    <lineage>
        <taxon>Eukaryota</taxon>
        <taxon>Metazoa</taxon>
        <taxon>Ecdysozoa</taxon>
        <taxon>Nematoda</taxon>
        <taxon>Chromadorea</taxon>
        <taxon>Rhabditida</taxon>
        <taxon>Rhabditina</taxon>
        <taxon>Rhabditomorpha</taxon>
        <taxon>Strongyloidea</taxon>
        <taxon>Trichostrongylidae</taxon>
        <taxon>Trichostrongylus</taxon>
    </lineage>
</organism>
<evidence type="ECO:0000313" key="3">
    <source>
        <dbReference type="Proteomes" id="UP001331761"/>
    </source>
</evidence>
<gene>
    <name evidence="2" type="ORF">GCK32_022284</name>
</gene>
<dbReference type="Proteomes" id="UP001331761">
    <property type="component" value="Unassembled WGS sequence"/>
</dbReference>
<dbReference type="EMBL" id="WIXE01014345">
    <property type="protein sequence ID" value="KAK5974377.1"/>
    <property type="molecule type" value="Genomic_DNA"/>
</dbReference>
<feature type="region of interest" description="Disordered" evidence="1">
    <location>
        <begin position="46"/>
        <end position="69"/>
    </location>
</feature>
<dbReference type="AlphaFoldDB" id="A0AAN8F8X0"/>